<name>A0A2I9D7G7_9DEIO</name>
<protein>
    <submittedName>
        <fullName evidence="1">Stage V sporulation protein S</fullName>
    </submittedName>
</protein>
<dbReference type="Pfam" id="PF04232">
    <property type="entry name" value="SpoVS"/>
    <property type="match status" value="1"/>
</dbReference>
<gene>
    <name evidence="1" type="ORF">DAERI_090006</name>
</gene>
<comment type="caution">
    <text evidence="1">The sequence shown here is derived from an EMBL/GenBank/DDBJ whole genome shotgun (WGS) entry which is preliminary data.</text>
</comment>
<dbReference type="PANTHER" id="PTHR35331">
    <property type="entry name" value="STAGE V SPORULATION PROTEIN S"/>
    <property type="match status" value="1"/>
</dbReference>
<reference evidence="2" key="1">
    <citation type="submission" date="2018-01" db="EMBL/GenBank/DDBJ databases">
        <title>Draft Genome Sequence of the Radioresistant Bacterium Deinococcus aerius TR0125, Isolated from the Higher Atmosphere above Japan.</title>
        <authorList>
            <person name="Satoh K."/>
            <person name="Arai H."/>
            <person name="Sanzen T."/>
            <person name="Kawaguchi Y."/>
            <person name="Hayashi H."/>
            <person name="Yokobori S."/>
            <person name="Yamagishi A."/>
            <person name="Oono Y."/>
            <person name="Narumi I."/>
        </authorList>
    </citation>
    <scope>NUCLEOTIDE SEQUENCE [LARGE SCALE GENOMIC DNA]</scope>
    <source>
        <strain evidence="2">TR0125</strain>
    </source>
</reference>
<dbReference type="InterPro" id="IPR007347">
    <property type="entry name" value="SpoVS"/>
</dbReference>
<dbReference type="PANTHER" id="PTHR35331:SF1">
    <property type="entry name" value="STAGE V SPORULATION PROTEIN S"/>
    <property type="match status" value="1"/>
</dbReference>
<dbReference type="EMBL" id="BFAG01000009">
    <property type="protein sequence ID" value="GBF06420.1"/>
    <property type="molecule type" value="Genomic_DNA"/>
</dbReference>
<dbReference type="AlphaFoldDB" id="A0A2I9D7G7"/>
<proteinExistence type="predicted"/>
<accession>A0A2I9D7G7</accession>
<dbReference type="OrthoDB" id="9796055at2"/>
<dbReference type="RefSeq" id="WP_103129807.1">
    <property type="nucleotide sequence ID" value="NZ_BFAG01000009.1"/>
</dbReference>
<dbReference type="InterPro" id="IPR036882">
    <property type="entry name" value="Alba-like_dom_sf"/>
</dbReference>
<dbReference type="Gene3D" id="3.30.110.20">
    <property type="entry name" value="Alba-like domain"/>
    <property type="match status" value="1"/>
</dbReference>
<dbReference type="Proteomes" id="UP000236569">
    <property type="component" value="Unassembled WGS sequence"/>
</dbReference>
<evidence type="ECO:0000313" key="1">
    <source>
        <dbReference type="EMBL" id="GBF06420.1"/>
    </source>
</evidence>
<dbReference type="GO" id="GO:0003676">
    <property type="term" value="F:nucleic acid binding"/>
    <property type="evidence" value="ECO:0007669"/>
    <property type="project" value="InterPro"/>
</dbReference>
<sequence length="95" mass="10005">MTMPPPVETLRVSGKSRPNAVAGAVAGLLRSQGQVEVHAIGPAAVNQAVKALAIARGYLEADGLDLTVQPAFVKLDLADEERTALTFSVRGIRQR</sequence>
<evidence type="ECO:0000313" key="2">
    <source>
        <dbReference type="Proteomes" id="UP000236569"/>
    </source>
</evidence>
<keyword evidence="2" id="KW-1185">Reference proteome</keyword>
<organism evidence="1 2">
    <name type="scientific">Deinococcus aerius</name>
    <dbReference type="NCBI Taxonomy" id="200253"/>
    <lineage>
        <taxon>Bacteria</taxon>
        <taxon>Thermotogati</taxon>
        <taxon>Deinococcota</taxon>
        <taxon>Deinococci</taxon>
        <taxon>Deinococcales</taxon>
        <taxon>Deinococcaceae</taxon>
        <taxon>Deinococcus</taxon>
    </lineage>
</organism>